<evidence type="ECO:0000313" key="2">
    <source>
        <dbReference type="WBParaSite" id="L893_g10305.t1"/>
    </source>
</evidence>
<dbReference type="WBParaSite" id="L893_g10305.t1">
    <property type="protein sequence ID" value="L893_g10305.t1"/>
    <property type="gene ID" value="L893_g10305"/>
</dbReference>
<protein>
    <submittedName>
        <fullName evidence="2">F-box domain-containing protein</fullName>
    </submittedName>
</protein>
<name>A0A1I7XWV7_9BILA</name>
<keyword evidence="1" id="KW-1185">Reference proteome</keyword>
<dbReference type="AlphaFoldDB" id="A0A1I7XWV7"/>
<reference evidence="2" key="1">
    <citation type="submission" date="2016-11" db="UniProtKB">
        <authorList>
            <consortium name="WormBaseParasite"/>
        </authorList>
    </citation>
    <scope>IDENTIFICATION</scope>
</reference>
<organism evidence="1 2">
    <name type="scientific">Steinernema glaseri</name>
    <dbReference type="NCBI Taxonomy" id="37863"/>
    <lineage>
        <taxon>Eukaryota</taxon>
        <taxon>Metazoa</taxon>
        <taxon>Ecdysozoa</taxon>
        <taxon>Nematoda</taxon>
        <taxon>Chromadorea</taxon>
        <taxon>Rhabditida</taxon>
        <taxon>Tylenchina</taxon>
        <taxon>Panagrolaimomorpha</taxon>
        <taxon>Strongyloidoidea</taxon>
        <taxon>Steinernematidae</taxon>
        <taxon>Steinernema</taxon>
    </lineage>
</organism>
<dbReference type="Proteomes" id="UP000095287">
    <property type="component" value="Unplaced"/>
</dbReference>
<evidence type="ECO:0000313" key="1">
    <source>
        <dbReference type="Proteomes" id="UP000095287"/>
    </source>
</evidence>
<sequence>MDSVPTSFIERVTGILSKESLRVLQGAEATLGRWASAHSTYTKLELNITINRDGKKYFCCNSRKGFLGFEDVLSLWNSATCHFEKVEFSGPLSGPFQSMSGNHFNAFKKMIARQRRQIRSLEILHYRHPHLVDEVVQILKLCGGAEQLYITTDITPFAPILKKLISDGGVHVFMLHNKPFPDWLVPTLTMQIQVGILKRIVLRVDDDELGESLIHMAMNHILKQEHEEYTLSHPEKYVPLIRPLEEELKYVPSKADYGETHYSHPEKHTKVIWTSNSYGFFYSWKTNQHY</sequence>
<accession>A0A1I7XWV7</accession>
<proteinExistence type="predicted"/>